<dbReference type="InterPro" id="IPR053191">
    <property type="entry name" value="DcsG_Biosynth_Enzyme"/>
</dbReference>
<accession>A0A399RFH9</accession>
<dbReference type="SUPFAM" id="SSF56059">
    <property type="entry name" value="Glutathione synthetase ATP-binding domain-like"/>
    <property type="match status" value="1"/>
</dbReference>
<evidence type="ECO:0000313" key="1">
    <source>
        <dbReference type="EMBL" id="RIJ30340.1"/>
    </source>
</evidence>
<gene>
    <name evidence="1" type="ORF">D1223_06790</name>
</gene>
<evidence type="ECO:0000313" key="2">
    <source>
        <dbReference type="Proteomes" id="UP000266385"/>
    </source>
</evidence>
<dbReference type="Gene3D" id="3.30.470.20">
    <property type="entry name" value="ATP-grasp fold, B domain"/>
    <property type="match status" value="1"/>
</dbReference>
<evidence type="ECO:0008006" key="3">
    <source>
        <dbReference type="Google" id="ProtNLM"/>
    </source>
</evidence>
<dbReference type="PANTHER" id="PTHR39217">
    <property type="match status" value="1"/>
</dbReference>
<dbReference type="OrthoDB" id="3373978at2"/>
<protein>
    <recommendedName>
        <fullName evidence="3">Prokaryotic glutathione synthetase ATP-binding domain-containing protein</fullName>
    </recommendedName>
</protein>
<reference evidence="1 2" key="1">
    <citation type="submission" date="2018-08" db="EMBL/GenBank/DDBJ databases">
        <title>Henriciella mobilis sp. nov., isolated from seawater.</title>
        <authorList>
            <person name="Cheng H."/>
            <person name="Wu Y.-H."/>
            <person name="Xu X.-W."/>
            <person name="Guo L.-L."/>
        </authorList>
    </citation>
    <scope>NUCLEOTIDE SEQUENCE [LARGE SCALE GENOMIC DNA]</scope>
    <source>
        <strain evidence="1 2">JN25</strain>
    </source>
</reference>
<sequence length="288" mass="32157">MKIAYLCSRDTLPGSPDRRADAFEHDLIVARMREGFGGHGAEITAVAWDGPISQWKAYDAALVGTAWDYWDRVNEFLNALDWIGAAIPLFNSAEIIRWNCRKTYLRTLEERGADLIPTVWLDDPSGVDAAGLFDALDTDRLVFKRQTGGGAHGQFRLRRGEALPQMTQPMMVQPYLQTIEREGELSFIFIDGQLSHALLKRAAPGDYRIQSLYGGTETAIEANNADVNAARGILETLDQLPLYARVDMLRGNDGKLLLMELELIEPYLYPQEGPGVGRMIADALMKRL</sequence>
<dbReference type="Proteomes" id="UP000266385">
    <property type="component" value="Unassembled WGS sequence"/>
</dbReference>
<proteinExistence type="predicted"/>
<comment type="caution">
    <text evidence="1">The sequence shown here is derived from an EMBL/GenBank/DDBJ whole genome shotgun (WGS) entry which is preliminary data.</text>
</comment>
<dbReference type="EMBL" id="QWFX01000006">
    <property type="protein sequence ID" value="RIJ30340.1"/>
    <property type="molecule type" value="Genomic_DNA"/>
</dbReference>
<organism evidence="1 2">
    <name type="scientific">Henriciella mobilis</name>
    <dbReference type="NCBI Taxonomy" id="2305467"/>
    <lineage>
        <taxon>Bacteria</taxon>
        <taxon>Pseudomonadati</taxon>
        <taxon>Pseudomonadota</taxon>
        <taxon>Alphaproteobacteria</taxon>
        <taxon>Hyphomonadales</taxon>
        <taxon>Hyphomonadaceae</taxon>
        <taxon>Henriciella</taxon>
    </lineage>
</organism>
<dbReference type="AlphaFoldDB" id="A0A399RFH9"/>
<dbReference type="PANTHER" id="PTHR39217:SF1">
    <property type="entry name" value="GLUTATHIONE SYNTHETASE"/>
    <property type="match status" value="1"/>
</dbReference>
<keyword evidence="2" id="KW-1185">Reference proteome</keyword>
<name>A0A399RFH9_9PROT</name>